<proteinExistence type="predicted"/>
<dbReference type="SUPFAM" id="SSF53756">
    <property type="entry name" value="UDP-Glycosyltransferase/glycogen phosphorylase"/>
    <property type="match status" value="1"/>
</dbReference>
<organism evidence="1 2">
    <name type="scientific">Rhodoglobus aureus</name>
    <dbReference type="NCBI Taxonomy" id="191497"/>
    <lineage>
        <taxon>Bacteria</taxon>
        <taxon>Bacillati</taxon>
        <taxon>Actinomycetota</taxon>
        <taxon>Actinomycetes</taxon>
        <taxon>Micrococcales</taxon>
        <taxon>Microbacteriaceae</taxon>
        <taxon>Rhodoglobus</taxon>
    </lineage>
</organism>
<accession>A0ABP4GHN1</accession>
<gene>
    <name evidence="1" type="ORF">GCM10009655_25170</name>
</gene>
<evidence type="ECO:0000313" key="1">
    <source>
        <dbReference type="EMBL" id="GAA1225384.1"/>
    </source>
</evidence>
<name>A0ABP4GHN1_9MICO</name>
<evidence type="ECO:0000313" key="2">
    <source>
        <dbReference type="Proteomes" id="UP001500943"/>
    </source>
</evidence>
<keyword evidence="2" id="KW-1185">Reference proteome</keyword>
<comment type="caution">
    <text evidence="1">The sequence shown here is derived from an EMBL/GenBank/DDBJ whole genome shotgun (WGS) entry which is preliminary data.</text>
</comment>
<sequence length="400" mass="45288">MTQPRILLISYSDLKNDPRVRRQIDWLSGDGWLIDTLGLGAHPASSVDAHFALLQQAPWVRSRLGSALIYGGLPAQSRFQFLMLDRIPNELLTKIAAADYDCIVFEDYDFLPLLTRRRIFTPAALDRQIHLDMHEYRDPRLKLVSIRRVLTDRYYRWRRSLIGHHAIDTRTTVASRIAELYVDDFGVELPKLVRNSPPREDLIPSAVSEENITLAFHGMASWARGFKEIFAALPHIDKRFSMTFMLTGNPSVISQVKELAHPFGERVMFVDPVPMTDVPSRINEFDLEIIFYQPTAVNLEFSLPNKFFEAIQARMGVIIGQSPMMAQIVDEFGVGVVVPGWTADQLAATINGLTAERIRALKDAAHRAADVLNAEAEGSIFLNAIDEYRNKNDGSARRTR</sequence>
<reference evidence="2" key="1">
    <citation type="journal article" date="2019" name="Int. J. Syst. Evol. Microbiol.">
        <title>The Global Catalogue of Microorganisms (GCM) 10K type strain sequencing project: providing services to taxonomists for standard genome sequencing and annotation.</title>
        <authorList>
            <consortium name="The Broad Institute Genomics Platform"/>
            <consortium name="The Broad Institute Genome Sequencing Center for Infectious Disease"/>
            <person name="Wu L."/>
            <person name="Ma J."/>
        </authorList>
    </citation>
    <scope>NUCLEOTIDE SEQUENCE [LARGE SCALE GENOMIC DNA]</scope>
    <source>
        <strain evidence="2">JCM 12762</strain>
    </source>
</reference>
<protein>
    <submittedName>
        <fullName evidence="1">Glycosyltransferase family 4 protein</fullName>
    </submittedName>
</protein>
<dbReference type="Gene3D" id="3.40.50.2000">
    <property type="entry name" value="Glycogen Phosphorylase B"/>
    <property type="match status" value="1"/>
</dbReference>
<dbReference type="Proteomes" id="UP001500943">
    <property type="component" value="Unassembled WGS sequence"/>
</dbReference>
<dbReference type="EMBL" id="BAAAKW010000063">
    <property type="protein sequence ID" value="GAA1225384.1"/>
    <property type="molecule type" value="Genomic_DNA"/>
</dbReference>
<dbReference type="Pfam" id="PF13692">
    <property type="entry name" value="Glyco_trans_1_4"/>
    <property type="match status" value="1"/>
</dbReference>